<keyword evidence="3" id="KW-1185">Reference proteome</keyword>
<comment type="caution">
    <text evidence="2">The sequence shown here is derived from an EMBL/GenBank/DDBJ whole genome shotgun (WGS) entry which is preliminary data.</text>
</comment>
<dbReference type="EMBL" id="JAEUBF010000637">
    <property type="protein sequence ID" value="KAH3676398.1"/>
    <property type="molecule type" value="Genomic_DNA"/>
</dbReference>
<evidence type="ECO:0000256" key="1">
    <source>
        <dbReference type="SAM" id="MobiDB-lite"/>
    </source>
</evidence>
<dbReference type="OrthoDB" id="3997736at2759"/>
<dbReference type="Proteomes" id="UP000769528">
    <property type="component" value="Unassembled WGS sequence"/>
</dbReference>
<sequence>MLKQITNSIRKAQVRFSSNKSSASPPKFFSEFYEPSTSTSASKTPSQLSPLTSTSSSSESNSKIASQKPQSSSNEESGSGPFLRIKDLSTILSSVFLAYFAFDNYQRRLELEKKIQEANINYLKNLAIQQNTFNTARKKKDIQTLVERKKIQQREMKMVYHIALLRTQLLQSGVDPVKIDKVIEEFEKNVKMETSISNVSGMALWIVDENPIKNQVPSIHEYDNKK</sequence>
<reference evidence="2" key="2">
    <citation type="submission" date="2021-01" db="EMBL/GenBank/DDBJ databases">
        <authorList>
            <person name="Schikora-Tamarit M.A."/>
        </authorList>
    </citation>
    <scope>NUCLEOTIDE SEQUENCE</scope>
    <source>
        <strain evidence="2">CBS6341</strain>
    </source>
</reference>
<accession>A0A9P8TEB0</accession>
<dbReference type="AlphaFoldDB" id="A0A9P8TEB0"/>
<gene>
    <name evidence="2" type="ORF">WICMUC_002029</name>
</gene>
<organism evidence="2 3">
    <name type="scientific">Wickerhamomyces mucosus</name>
    <dbReference type="NCBI Taxonomy" id="1378264"/>
    <lineage>
        <taxon>Eukaryota</taxon>
        <taxon>Fungi</taxon>
        <taxon>Dikarya</taxon>
        <taxon>Ascomycota</taxon>
        <taxon>Saccharomycotina</taxon>
        <taxon>Saccharomycetes</taxon>
        <taxon>Phaffomycetales</taxon>
        <taxon>Wickerhamomycetaceae</taxon>
        <taxon>Wickerhamomyces</taxon>
    </lineage>
</organism>
<proteinExistence type="predicted"/>
<reference evidence="2" key="1">
    <citation type="journal article" date="2021" name="Open Biol.">
        <title>Shared evolutionary footprints suggest mitochondrial oxidative damage underlies multiple complex I losses in fungi.</title>
        <authorList>
            <person name="Schikora-Tamarit M.A."/>
            <person name="Marcet-Houben M."/>
            <person name="Nosek J."/>
            <person name="Gabaldon T."/>
        </authorList>
    </citation>
    <scope>NUCLEOTIDE SEQUENCE</scope>
    <source>
        <strain evidence="2">CBS6341</strain>
    </source>
</reference>
<name>A0A9P8TEB0_9ASCO</name>
<evidence type="ECO:0000313" key="3">
    <source>
        <dbReference type="Proteomes" id="UP000769528"/>
    </source>
</evidence>
<evidence type="ECO:0000313" key="2">
    <source>
        <dbReference type="EMBL" id="KAH3676398.1"/>
    </source>
</evidence>
<feature type="compositionally biased region" description="Low complexity" evidence="1">
    <location>
        <begin position="35"/>
        <end position="68"/>
    </location>
</feature>
<protein>
    <submittedName>
        <fullName evidence="2">Uncharacterized protein</fullName>
    </submittedName>
</protein>
<feature type="region of interest" description="Disordered" evidence="1">
    <location>
        <begin position="34"/>
        <end position="79"/>
    </location>
</feature>